<dbReference type="InterPro" id="IPR027412">
    <property type="entry name" value="Gp9_C_dom_sf"/>
</dbReference>
<evidence type="ECO:0008006" key="2">
    <source>
        <dbReference type="Google" id="ProtNLM"/>
    </source>
</evidence>
<evidence type="ECO:0000313" key="1">
    <source>
        <dbReference type="EMBL" id="XAI71059.1"/>
    </source>
</evidence>
<gene>
    <name evidence="1" type="ORF">Cygsa01_00013</name>
</gene>
<name>A0AAU6W4D1_9VIRU</name>
<dbReference type="EMBL" id="PP179332">
    <property type="protein sequence ID" value="XAI71059.1"/>
    <property type="molecule type" value="Genomic_DNA"/>
</dbReference>
<dbReference type="Gene3D" id="2.60.40.1680">
    <property type="entry name" value="4-oxalocrotonate tautomerase-like"/>
    <property type="match status" value="1"/>
</dbReference>
<protein>
    <recommendedName>
        <fullName evidence="2">Tail fiber protein</fullName>
    </recommendedName>
</protein>
<reference evidence="1" key="1">
    <citation type="journal article" date="2024" name="J. Gen. Virol.">
        <title>Novel phages of Pseudomonas syringae unveil numerous potential auxiliary metabolic genes.</title>
        <authorList>
            <person name="Feltin C."/>
            <person name="Garneau J.R."/>
            <person name="Morris C.E."/>
            <person name="Berard A."/>
            <person name="Torres-Barcelo C."/>
        </authorList>
    </citation>
    <scope>NUCLEOTIDE SEQUENCE</scope>
</reference>
<proteinExistence type="predicted"/>
<sequence length="673" mass="71295">MSDYLSKYQGEEIDERLERVDYLVPKSVIVNDFDHAEPDHVGSASLTHQLKVLVDELFERFVTNDTNQTIQGQKTFGDHAVFSSGLTVPSGQTVTITTDPIDIRGAVAKEYMDKRAVDTNVAGRGLKFIAGAGNTANSIEIELDAACGLKFHDATAAARLRVDINGTVEAGFANSTDELLMWSIADGALRKIKKSALLGDLTKSLRIRGNWNPVTNVVTGDALNGSLTKGSSPIAANGDTTQGYQYFVNADGQFDLVDDNTPEEFHIGDSVVWSGTAWVLLRDQSKVVAFTGKQGTSRQGNVTAAYGDYSADMVTYSRPSGKTDVQENSTDLFLAINDLDDKKVSRTNASFYGTTLFPSGSKTALSYTFSGDPTSGMYFDSAAGMVMTSGGADIVAITASGAVANPNMKFSVNGKGYLTDVNESGIFSTLLASLGELRLRGSLVRFRGLDDLDFMSANSGGVLLRASDTDILNVTTNTIRAYKPIVAPVGVVGTPSYTFTGYATTGLWCNGGALSTSVLGVEITRHVSAGLLMKKPLLMGTADADAQLISFVADAQAPRDAVNLQQMTAAVNATYRPDATLTAITVSTAAQVFDITAADGAKYLVSAKTPAGVRQISEFLVTHDGTDLYVSEYGQVGADVMTVAFVLSGNNCIMNVAPVTGAIDVKVKTIALM</sequence>
<organism evidence="1">
    <name type="scientific">Pseudomonas phage Cygsa01</name>
    <dbReference type="NCBI Taxonomy" id="3138529"/>
    <lineage>
        <taxon>Viruses</taxon>
    </lineage>
</organism>
<accession>A0AAU6W4D1</accession>